<organism evidence="8 9">
    <name type="scientific">Gossypium barbadense</name>
    <name type="common">Sea Island cotton</name>
    <name type="synonym">Hibiscus barbadensis</name>
    <dbReference type="NCBI Taxonomy" id="3634"/>
    <lineage>
        <taxon>Eukaryota</taxon>
        <taxon>Viridiplantae</taxon>
        <taxon>Streptophyta</taxon>
        <taxon>Embryophyta</taxon>
        <taxon>Tracheophyta</taxon>
        <taxon>Spermatophyta</taxon>
        <taxon>Magnoliopsida</taxon>
        <taxon>eudicotyledons</taxon>
        <taxon>Gunneridae</taxon>
        <taxon>Pentapetalae</taxon>
        <taxon>rosids</taxon>
        <taxon>malvids</taxon>
        <taxon>Malvales</taxon>
        <taxon>Malvaceae</taxon>
        <taxon>Malvoideae</taxon>
        <taxon>Gossypium</taxon>
    </lineage>
</organism>
<sequence length="151" mass="17551">MARIRSSSSSSKFRYCNPSYYLKRPKRLALLLILFVSASSFVWDRQTLVREHEFEVSKLNDEVRRLQNMLEEFTNRVPANVPIEMQRRDKVKEAMIHAWSAYEKYAWGNDELLPQTQSGENSFGGLGATIIDSLDTLLIMGLDEQFQKARE</sequence>
<dbReference type="PANTHER" id="PTHR11742:SF6">
    <property type="entry name" value="MANNOSYL-OLIGOSACCHARIDE ALPHA-1,2-MANNOSIDASE IA-RELATED"/>
    <property type="match status" value="1"/>
</dbReference>
<accession>A0A2P5WUW8</accession>
<dbReference type="InterPro" id="IPR012341">
    <property type="entry name" value="6hp_glycosidase-like_sf"/>
</dbReference>
<comment type="cofactor">
    <cofactor evidence="1">
        <name>Ca(2+)</name>
        <dbReference type="ChEBI" id="CHEBI:29108"/>
    </cofactor>
</comment>
<comment type="pathway">
    <text evidence="2">Protein modification; protein glycosylation.</text>
</comment>
<dbReference type="GO" id="GO:0000139">
    <property type="term" value="C:Golgi membrane"/>
    <property type="evidence" value="ECO:0007669"/>
    <property type="project" value="TreeGrafter"/>
</dbReference>
<keyword evidence="6" id="KW-0326">Glycosidase</keyword>
<keyword evidence="5" id="KW-1015">Disulfide bond</keyword>
<dbReference type="InterPro" id="IPR050749">
    <property type="entry name" value="Glycosyl_Hydrolase_47"/>
</dbReference>
<dbReference type="GO" id="GO:0005783">
    <property type="term" value="C:endoplasmic reticulum"/>
    <property type="evidence" value="ECO:0007669"/>
    <property type="project" value="TreeGrafter"/>
</dbReference>
<evidence type="ECO:0000256" key="2">
    <source>
        <dbReference type="ARBA" id="ARBA00004922"/>
    </source>
</evidence>
<reference evidence="8 9" key="1">
    <citation type="submission" date="2015-01" db="EMBL/GenBank/DDBJ databases">
        <title>Genome of allotetraploid Gossypium barbadense reveals genomic plasticity and fiber elongation in cotton evolution.</title>
        <authorList>
            <person name="Chen X."/>
            <person name="Liu X."/>
            <person name="Zhao B."/>
            <person name="Zheng H."/>
            <person name="Hu Y."/>
            <person name="Lu G."/>
            <person name="Yang C."/>
            <person name="Chen J."/>
            <person name="Shan C."/>
            <person name="Zhang L."/>
            <person name="Zhou Y."/>
            <person name="Wang L."/>
            <person name="Guo W."/>
            <person name="Bai Y."/>
            <person name="Ruan J."/>
            <person name="Shangguan X."/>
            <person name="Mao Y."/>
            <person name="Jiang J."/>
            <person name="Zhu Y."/>
            <person name="Lei J."/>
            <person name="Kang H."/>
            <person name="Chen S."/>
            <person name="He X."/>
            <person name="Wang R."/>
            <person name="Wang Y."/>
            <person name="Chen J."/>
            <person name="Wang L."/>
            <person name="Yu S."/>
            <person name="Wang B."/>
            <person name="Wei J."/>
            <person name="Song S."/>
            <person name="Lu X."/>
            <person name="Gao Z."/>
            <person name="Gu W."/>
            <person name="Deng X."/>
            <person name="Ma D."/>
            <person name="Wang S."/>
            <person name="Liang W."/>
            <person name="Fang L."/>
            <person name="Cai C."/>
            <person name="Zhu X."/>
            <person name="Zhou B."/>
            <person name="Zhang Y."/>
            <person name="Chen Z."/>
            <person name="Xu S."/>
            <person name="Zhu R."/>
            <person name="Wang S."/>
            <person name="Zhang T."/>
            <person name="Zhao G."/>
        </authorList>
    </citation>
    <scope>NUCLEOTIDE SEQUENCE [LARGE SCALE GENOMIC DNA]</scope>
    <source>
        <strain evidence="9">cv. Xinhai21</strain>
        <tissue evidence="8">Leaf</tissue>
    </source>
</reference>
<evidence type="ECO:0000256" key="6">
    <source>
        <dbReference type="RuleBase" id="RU361193"/>
    </source>
</evidence>
<evidence type="ECO:0000313" key="9">
    <source>
        <dbReference type="Proteomes" id="UP000239757"/>
    </source>
</evidence>
<dbReference type="Pfam" id="PF01532">
    <property type="entry name" value="Glyco_hydro_47"/>
    <property type="match status" value="1"/>
</dbReference>
<evidence type="ECO:0000256" key="5">
    <source>
        <dbReference type="ARBA" id="ARBA00023157"/>
    </source>
</evidence>
<dbReference type="PANTHER" id="PTHR11742">
    <property type="entry name" value="MANNOSYL-OLIGOSACCHARIDE ALPHA-1,2-MANNOSIDASE-RELATED"/>
    <property type="match status" value="1"/>
</dbReference>
<dbReference type="InterPro" id="IPR001382">
    <property type="entry name" value="Glyco_hydro_47"/>
</dbReference>
<name>A0A2P5WUW8_GOSBA</name>
<dbReference type="Gene3D" id="1.50.10.10">
    <property type="match status" value="1"/>
</dbReference>
<evidence type="ECO:0000256" key="3">
    <source>
        <dbReference type="ARBA" id="ARBA00007658"/>
    </source>
</evidence>
<dbReference type="AlphaFoldDB" id="A0A2P5WUW8"/>
<dbReference type="OrthoDB" id="8118055at2759"/>
<keyword evidence="4 6" id="KW-0378">Hydrolase</keyword>
<feature type="coiled-coil region" evidence="7">
    <location>
        <begin position="49"/>
        <end position="76"/>
    </location>
</feature>
<dbReference type="EMBL" id="KZ666410">
    <property type="protein sequence ID" value="PPR94887.1"/>
    <property type="molecule type" value="Genomic_DNA"/>
</dbReference>
<evidence type="ECO:0000256" key="1">
    <source>
        <dbReference type="ARBA" id="ARBA00001913"/>
    </source>
</evidence>
<proteinExistence type="inferred from homology"/>
<evidence type="ECO:0000313" key="8">
    <source>
        <dbReference type="EMBL" id="PPR94887.1"/>
    </source>
</evidence>
<comment type="similarity">
    <text evidence="3 6">Belongs to the glycosyl hydrolase 47 family.</text>
</comment>
<dbReference type="GO" id="GO:0005975">
    <property type="term" value="P:carbohydrate metabolic process"/>
    <property type="evidence" value="ECO:0007669"/>
    <property type="project" value="InterPro"/>
</dbReference>
<evidence type="ECO:0000256" key="4">
    <source>
        <dbReference type="ARBA" id="ARBA00022801"/>
    </source>
</evidence>
<keyword evidence="7" id="KW-0175">Coiled coil</keyword>
<gene>
    <name evidence="8" type="ORF">GOBAR_AA25783</name>
</gene>
<evidence type="ECO:0000256" key="7">
    <source>
        <dbReference type="SAM" id="Coils"/>
    </source>
</evidence>
<dbReference type="GO" id="GO:0005509">
    <property type="term" value="F:calcium ion binding"/>
    <property type="evidence" value="ECO:0007669"/>
    <property type="project" value="InterPro"/>
</dbReference>
<dbReference type="GO" id="GO:0004571">
    <property type="term" value="F:mannosyl-oligosaccharide 1,2-alpha-mannosidase activity"/>
    <property type="evidence" value="ECO:0007669"/>
    <property type="project" value="InterPro"/>
</dbReference>
<dbReference type="Proteomes" id="UP000239757">
    <property type="component" value="Unassembled WGS sequence"/>
</dbReference>
<protein>
    <recommendedName>
        <fullName evidence="6">alpha-1,2-Mannosidase</fullName>
        <ecNumber evidence="6">3.2.1.-</ecNumber>
    </recommendedName>
</protein>
<dbReference type="SUPFAM" id="SSF48225">
    <property type="entry name" value="Seven-hairpin glycosidases"/>
    <property type="match status" value="1"/>
</dbReference>
<dbReference type="PRINTS" id="PR00747">
    <property type="entry name" value="GLYHDRLASE47"/>
</dbReference>
<dbReference type="EC" id="3.2.1.-" evidence="6"/>
<dbReference type="InterPro" id="IPR036026">
    <property type="entry name" value="Seven-hairpin_glycosidases"/>
</dbReference>